<dbReference type="EMBL" id="UINC01135204">
    <property type="protein sequence ID" value="SVD19215.1"/>
    <property type="molecule type" value="Genomic_DNA"/>
</dbReference>
<dbReference type="AlphaFoldDB" id="A0A382TBQ3"/>
<evidence type="ECO:0000313" key="2">
    <source>
        <dbReference type="EMBL" id="SVD19215.1"/>
    </source>
</evidence>
<accession>A0A382TBQ3</accession>
<feature type="domain" description="Phytase-like" evidence="1">
    <location>
        <begin position="78"/>
        <end position="215"/>
    </location>
</feature>
<name>A0A382TBQ3_9ZZZZ</name>
<dbReference type="Pfam" id="PF13449">
    <property type="entry name" value="Phytase-like"/>
    <property type="match status" value="1"/>
</dbReference>
<gene>
    <name evidence="2" type="ORF">METZ01_LOCUS372069</name>
</gene>
<proteinExistence type="predicted"/>
<feature type="non-terminal residue" evidence="2">
    <location>
        <position position="227"/>
    </location>
</feature>
<evidence type="ECO:0000259" key="1">
    <source>
        <dbReference type="Pfam" id="PF13449"/>
    </source>
</evidence>
<sequence length="227" mass="24708">MLDCKAFGLKLLPLIVALFGLELMGCELRSLTGPVEPKVGLFQISVEEIHLNPEMPAKTDLGLLQYQGGLAISSKAPAFGGLSGLVLMPKGDGLIALTDHGDVLQAMFVRGKVGQLTGLDIISSHRLRGLNGNHLSRRLDKQDQDAEAIERLMDGSFLVSFEIRHRMLRYKGLKAQPSLFSVPPGIEKAPRNGGIESIAPLPDGRILVLTEKYRTKGKNKGDYIGWL</sequence>
<organism evidence="2">
    <name type="scientific">marine metagenome</name>
    <dbReference type="NCBI Taxonomy" id="408172"/>
    <lineage>
        <taxon>unclassified sequences</taxon>
        <taxon>metagenomes</taxon>
        <taxon>ecological metagenomes</taxon>
    </lineage>
</organism>
<reference evidence="2" key="1">
    <citation type="submission" date="2018-05" db="EMBL/GenBank/DDBJ databases">
        <authorList>
            <person name="Lanie J.A."/>
            <person name="Ng W.-L."/>
            <person name="Kazmierczak K.M."/>
            <person name="Andrzejewski T.M."/>
            <person name="Davidsen T.M."/>
            <person name="Wayne K.J."/>
            <person name="Tettelin H."/>
            <person name="Glass J.I."/>
            <person name="Rusch D."/>
            <person name="Podicherti R."/>
            <person name="Tsui H.-C.T."/>
            <person name="Winkler M.E."/>
        </authorList>
    </citation>
    <scope>NUCLEOTIDE SEQUENCE</scope>
</reference>
<dbReference type="InterPro" id="IPR027372">
    <property type="entry name" value="Phytase-like_dom"/>
</dbReference>
<protein>
    <recommendedName>
        <fullName evidence="1">Phytase-like domain-containing protein</fullName>
    </recommendedName>
</protein>